<dbReference type="EMBL" id="JXQQ01000067">
    <property type="protein sequence ID" value="KIQ25623.1"/>
    <property type="molecule type" value="Genomic_DNA"/>
</dbReference>
<dbReference type="Pfam" id="PF21831">
    <property type="entry name" value="DUF6891"/>
    <property type="match status" value="1"/>
</dbReference>
<evidence type="ECO:0000259" key="1">
    <source>
        <dbReference type="Pfam" id="PF21831"/>
    </source>
</evidence>
<reference evidence="2 3" key="1">
    <citation type="submission" date="2014-12" db="EMBL/GenBank/DDBJ databases">
        <title>16Stimator: statistical estimation of ribosomal gene copy numbers from draft genome assemblies.</title>
        <authorList>
            <person name="Perisin M.A."/>
            <person name="Vetter M."/>
            <person name="Gilbert J.A."/>
            <person name="Bergelson J."/>
        </authorList>
    </citation>
    <scope>NUCLEOTIDE SEQUENCE [LARGE SCALE GENOMIC DNA]</scope>
    <source>
        <strain evidence="2 3">MEDvA23</strain>
    </source>
</reference>
<protein>
    <recommendedName>
        <fullName evidence="1">DUF6891 domain-containing protein</fullName>
    </recommendedName>
</protein>
<proteinExistence type="predicted"/>
<comment type="caution">
    <text evidence="2">The sequence shown here is derived from an EMBL/GenBank/DDBJ whole genome shotgun (WGS) entry which is preliminary data.</text>
</comment>
<accession>A0A0D0L915</accession>
<feature type="domain" description="DUF6891" evidence="1">
    <location>
        <begin position="9"/>
        <end position="197"/>
    </location>
</feature>
<dbReference type="Proteomes" id="UP000032067">
    <property type="component" value="Unassembled WGS sequence"/>
</dbReference>
<organism evidence="2 3">
    <name type="scientific">Variovorax paradoxus</name>
    <dbReference type="NCBI Taxonomy" id="34073"/>
    <lineage>
        <taxon>Bacteria</taxon>
        <taxon>Pseudomonadati</taxon>
        <taxon>Pseudomonadota</taxon>
        <taxon>Betaproteobacteria</taxon>
        <taxon>Burkholderiales</taxon>
        <taxon>Comamonadaceae</taxon>
        <taxon>Variovorax</taxon>
    </lineage>
</organism>
<dbReference type="OrthoDB" id="5515732at2"/>
<evidence type="ECO:0000313" key="2">
    <source>
        <dbReference type="EMBL" id="KIQ25623.1"/>
    </source>
</evidence>
<evidence type="ECO:0000313" key="3">
    <source>
        <dbReference type="Proteomes" id="UP000032067"/>
    </source>
</evidence>
<dbReference type="RefSeq" id="WP_042581298.1">
    <property type="nucleotide sequence ID" value="NZ_JXQQ01000067.1"/>
</dbReference>
<name>A0A0D0L915_VARPD</name>
<dbReference type="InterPro" id="IPR054186">
    <property type="entry name" value="DUF6891"/>
</dbReference>
<gene>
    <name evidence="2" type="ORF">RT97_23730</name>
</gene>
<dbReference type="AlphaFoldDB" id="A0A0D0L915"/>
<sequence length="201" mass="22471">MALTLDPEDTRGRIHDLVWCGFYPDADVEWMITDEYLDPDELTSEDRAWVRAEAASACAAKRAAEAGWPAQTEYDRLEAVFAQLRNEKVIALHRAGNTLSDGHDDVREQWRAAGRLASGIRGCCFYHSQDLDTAVRTGRLHLAFSGGMIPEIEQREANSVVIGHRIVELLRAAGFAAHWSGNINERIEADLGRWRKRGPSA</sequence>